<reference evidence="2" key="1">
    <citation type="journal article" date="2019" name="Int. J. Syst. Evol. Microbiol.">
        <title>The Global Catalogue of Microorganisms (GCM) 10K type strain sequencing project: providing services to taxonomists for standard genome sequencing and annotation.</title>
        <authorList>
            <consortium name="The Broad Institute Genomics Platform"/>
            <consortium name="The Broad Institute Genome Sequencing Center for Infectious Disease"/>
            <person name="Wu L."/>
            <person name="Ma J."/>
        </authorList>
    </citation>
    <scope>NUCLEOTIDE SEQUENCE [LARGE SCALE GENOMIC DNA]</scope>
    <source>
        <strain evidence="2">CGMCC 1.12470</strain>
    </source>
</reference>
<evidence type="ECO:0000313" key="1">
    <source>
        <dbReference type="EMBL" id="MFD1661816.1"/>
    </source>
</evidence>
<protein>
    <submittedName>
        <fullName evidence="1">Uncharacterized protein</fullName>
    </submittedName>
</protein>
<evidence type="ECO:0000313" key="2">
    <source>
        <dbReference type="Proteomes" id="UP001597261"/>
    </source>
</evidence>
<dbReference type="RefSeq" id="WP_381088310.1">
    <property type="nucleotide sequence ID" value="NZ_JBHUDX010000083.1"/>
</dbReference>
<name>A0ABW4IXY9_9ACTN</name>
<gene>
    <name evidence="1" type="ORF">ACFSL4_27405</name>
</gene>
<dbReference type="EMBL" id="JBHUDX010000083">
    <property type="protein sequence ID" value="MFD1661816.1"/>
    <property type="molecule type" value="Genomic_DNA"/>
</dbReference>
<organism evidence="1 2">
    <name type="scientific">Streptomyces caeni</name>
    <dbReference type="NCBI Taxonomy" id="2307231"/>
    <lineage>
        <taxon>Bacteria</taxon>
        <taxon>Bacillati</taxon>
        <taxon>Actinomycetota</taxon>
        <taxon>Actinomycetes</taxon>
        <taxon>Kitasatosporales</taxon>
        <taxon>Streptomycetaceae</taxon>
        <taxon>Streptomyces</taxon>
    </lineage>
</organism>
<comment type="caution">
    <text evidence="1">The sequence shown here is derived from an EMBL/GenBank/DDBJ whole genome shotgun (WGS) entry which is preliminary data.</text>
</comment>
<accession>A0ABW4IXY9</accession>
<proteinExistence type="predicted"/>
<dbReference type="Proteomes" id="UP001597261">
    <property type="component" value="Unassembled WGS sequence"/>
</dbReference>
<keyword evidence="2" id="KW-1185">Reference proteome</keyword>
<sequence>MAGPDDAALPLPDYDHLPIGGPEGRIRALTADEVETLPTCERAHAGRLPVAAPLSARLGQERAPNRLPATGPACVRR</sequence>